<evidence type="ECO:0000256" key="1">
    <source>
        <dbReference type="SAM" id="MobiDB-lite"/>
    </source>
</evidence>
<organism evidence="2">
    <name type="scientific">viral metagenome</name>
    <dbReference type="NCBI Taxonomy" id="1070528"/>
    <lineage>
        <taxon>unclassified sequences</taxon>
        <taxon>metagenomes</taxon>
        <taxon>organismal metagenomes</taxon>
    </lineage>
</organism>
<protein>
    <recommendedName>
        <fullName evidence="3">C2H2-type domain-containing protein</fullName>
    </recommendedName>
</protein>
<feature type="compositionally biased region" description="Basic and acidic residues" evidence="1">
    <location>
        <begin position="287"/>
        <end position="296"/>
    </location>
</feature>
<name>A0A6C0LGS4_9ZZZZ</name>
<dbReference type="EMBL" id="MN740504">
    <property type="protein sequence ID" value="QHU30139.1"/>
    <property type="molecule type" value="Genomic_DNA"/>
</dbReference>
<accession>A0A6C0LGS4</accession>
<dbReference type="AlphaFoldDB" id="A0A6C0LGS4"/>
<evidence type="ECO:0008006" key="3">
    <source>
        <dbReference type="Google" id="ProtNLM"/>
    </source>
</evidence>
<feature type="region of interest" description="Disordered" evidence="1">
    <location>
        <begin position="287"/>
        <end position="306"/>
    </location>
</feature>
<proteinExistence type="predicted"/>
<sequence>MVHNDTYLGTEKHEKSTSKYHCEKCDYSTCHLGLWKRHINTKKHNGTKMVHDDTENAPKRTTNTTSVTNTYVCECGRNYKYHSGYYRHKSKCNFIIKELSNTVISKSNNTDYRERYEQKLEENLELAHEIIRSQQKALDEITVASNQSNNSNSFNTINNNVQIYLSENCSTAMTLEDFVKKLQITMEDLKIAKSDAAKGLAQIVSNNLKPLALTDRPVHHVSQDEWFVKNKEGWKEDDGEKLLSQTHAGLRKQWPNVFQDCNPNWMGNDKLSNEYCELAGMATKELSAKEKGDAKKKISQSCKIDK</sequence>
<reference evidence="2" key="1">
    <citation type="journal article" date="2020" name="Nature">
        <title>Giant virus diversity and host interactions through global metagenomics.</title>
        <authorList>
            <person name="Schulz F."/>
            <person name="Roux S."/>
            <person name="Paez-Espino D."/>
            <person name="Jungbluth S."/>
            <person name="Walsh D.A."/>
            <person name="Denef V.J."/>
            <person name="McMahon K.D."/>
            <person name="Konstantinidis K.T."/>
            <person name="Eloe-Fadrosh E.A."/>
            <person name="Kyrpides N.C."/>
            <person name="Woyke T."/>
        </authorList>
    </citation>
    <scope>NUCLEOTIDE SEQUENCE</scope>
    <source>
        <strain evidence="2">GVMAG-M-3300027833-11</strain>
    </source>
</reference>
<evidence type="ECO:0000313" key="2">
    <source>
        <dbReference type="EMBL" id="QHU30139.1"/>
    </source>
</evidence>